<evidence type="ECO:0000313" key="3">
    <source>
        <dbReference type="Proteomes" id="UP000008063"/>
    </source>
</evidence>
<dbReference type="Proteomes" id="UP000008063">
    <property type="component" value="Unassembled WGS sequence"/>
</dbReference>
<reference evidence="3" key="1">
    <citation type="journal article" date="2011" name="Science">
        <title>The plant cell wall-decomposing machinery underlies the functional diversity of forest fungi.</title>
        <authorList>
            <person name="Eastwood D.C."/>
            <person name="Floudas D."/>
            <person name="Binder M."/>
            <person name="Majcherczyk A."/>
            <person name="Schneider P."/>
            <person name="Aerts A."/>
            <person name="Asiegbu F.O."/>
            <person name="Baker S.E."/>
            <person name="Barry K."/>
            <person name="Bendiksby M."/>
            <person name="Blumentritt M."/>
            <person name="Coutinho P.M."/>
            <person name="Cullen D."/>
            <person name="de Vries R.P."/>
            <person name="Gathman A."/>
            <person name="Goodell B."/>
            <person name="Henrissat B."/>
            <person name="Ihrmark K."/>
            <person name="Kauserud H."/>
            <person name="Kohler A."/>
            <person name="LaButti K."/>
            <person name="Lapidus A."/>
            <person name="Lavin J.L."/>
            <person name="Lee Y.-H."/>
            <person name="Lindquist E."/>
            <person name="Lilly W."/>
            <person name="Lucas S."/>
            <person name="Morin E."/>
            <person name="Murat C."/>
            <person name="Oguiza J.A."/>
            <person name="Park J."/>
            <person name="Pisabarro A.G."/>
            <person name="Riley R."/>
            <person name="Rosling A."/>
            <person name="Salamov A."/>
            <person name="Schmidt O."/>
            <person name="Schmutz J."/>
            <person name="Skrede I."/>
            <person name="Stenlid J."/>
            <person name="Wiebenga A."/>
            <person name="Xie X."/>
            <person name="Kuees U."/>
            <person name="Hibbett D.S."/>
            <person name="Hoffmeister D."/>
            <person name="Hoegberg N."/>
            <person name="Martin F."/>
            <person name="Grigoriev I.V."/>
            <person name="Watkinson S.C."/>
        </authorList>
    </citation>
    <scope>NUCLEOTIDE SEQUENCE [LARGE SCALE GENOMIC DNA]</scope>
    <source>
        <strain evidence="3">strain S7.3</strain>
    </source>
</reference>
<gene>
    <name evidence="2" type="ORF">SERLA73DRAFT_155371</name>
</gene>
<dbReference type="InParanoid" id="F8Q9L4"/>
<evidence type="ECO:0000313" key="2">
    <source>
        <dbReference type="EMBL" id="EGN95269.1"/>
    </source>
</evidence>
<protein>
    <submittedName>
        <fullName evidence="2">Uncharacterized protein</fullName>
    </submittedName>
</protein>
<accession>F8Q9L4</accession>
<feature type="region of interest" description="Disordered" evidence="1">
    <location>
        <begin position="1"/>
        <end position="46"/>
    </location>
</feature>
<dbReference type="EMBL" id="GL945486">
    <property type="protein sequence ID" value="EGN95269.1"/>
    <property type="molecule type" value="Genomic_DNA"/>
</dbReference>
<evidence type="ECO:0000256" key="1">
    <source>
        <dbReference type="SAM" id="MobiDB-lite"/>
    </source>
</evidence>
<organism evidence="3">
    <name type="scientific">Serpula lacrymans var. lacrymans (strain S7.3)</name>
    <name type="common">Dry rot fungus</name>
    <dbReference type="NCBI Taxonomy" id="936435"/>
    <lineage>
        <taxon>Eukaryota</taxon>
        <taxon>Fungi</taxon>
        <taxon>Dikarya</taxon>
        <taxon>Basidiomycota</taxon>
        <taxon>Agaricomycotina</taxon>
        <taxon>Agaricomycetes</taxon>
        <taxon>Agaricomycetidae</taxon>
        <taxon>Boletales</taxon>
        <taxon>Coniophorineae</taxon>
        <taxon>Serpulaceae</taxon>
        <taxon>Serpula</taxon>
    </lineage>
</organism>
<name>F8Q9L4_SERL3</name>
<dbReference type="AlphaFoldDB" id="F8Q9L4"/>
<sequence length="124" mass="13898">MTLIENGGDLDGNTNEPETAAESVTPEEETVPVPDNSPIGSIENSSTLRALEDLETRLEEIIEASIPIPNASTFETFFDYIHSIREDERIMDLEEHNLLSAAQELHIFASFLKQNHSQFPLMKI</sequence>
<keyword evidence="3" id="KW-1185">Reference proteome</keyword>
<dbReference type="HOGENOM" id="CLU_2005302_0_0_1"/>
<proteinExistence type="predicted"/>